<dbReference type="CDD" id="cd00082">
    <property type="entry name" value="HisKA"/>
    <property type="match status" value="1"/>
</dbReference>
<evidence type="ECO:0000313" key="14">
    <source>
        <dbReference type="Proteomes" id="UP000637074"/>
    </source>
</evidence>
<keyword evidence="6" id="KW-0418">Kinase</keyword>
<dbReference type="PROSITE" id="PS50109">
    <property type="entry name" value="HIS_KIN"/>
    <property type="match status" value="1"/>
</dbReference>
<dbReference type="RefSeq" id="WP_191274182.1">
    <property type="nucleotide sequence ID" value="NZ_BNDS01000012.1"/>
</dbReference>
<dbReference type="Pfam" id="PF02518">
    <property type="entry name" value="HATPase_c"/>
    <property type="match status" value="1"/>
</dbReference>
<dbReference type="PROSITE" id="PS50883">
    <property type="entry name" value="EAL"/>
    <property type="match status" value="1"/>
</dbReference>
<dbReference type="InterPro" id="IPR004358">
    <property type="entry name" value="Sig_transdc_His_kin-like_C"/>
</dbReference>
<accession>A0ABQ3N5Z2</accession>
<dbReference type="PANTHER" id="PTHR44757:SF2">
    <property type="entry name" value="BIOFILM ARCHITECTURE MAINTENANCE PROTEIN MBAA"/>
    <property type="match status" value="1"/>
</dbReference>
<evidence type="ECO:0000259" key="12">
    <source>
        <dbReference type="PROSITE" id="PS50883"/>
    </source>
</evidence>
<dbReference type="Proteomes" id="UP000637074">
    <property type="component" value="Unassembled WGS sequence"/>
</dbReference>
<dbReference type="EC" id="2.7.13.3" evidence="2"/>
<reference evidence="13 14" key="1">
    <citation type="journal article" date="2022" name="Int. J. Syst. Evol. Microbiol.">
        <title>Neobacillus kokaensis sp. nov., isolated from soil.</title>
        <authorList>
            <person name="Yuki K."/>
            <person name="Matsubara H."/>
            <person name="Yamaguchi S."/>
        </authorList>
    </citation>
    <scope>NUCLEOTIDE SEQUENCE [LARGE SCALE GENOMIC DNA]</scope>
    <source>
        <strain evidence="13 14">LOB 377</strain>
    </source>
</reference>
<proteinExistence type="predicted"/>
<organism evidence="13 14">
    <name type="scientific">Neobacillus kokaensis</name>
    <dbReference type="NCBI Taxonomy" id="2759023"/>
    <lineage>
        <taxon>Bacteria</taxon>
        <taxon>Bacillati</taxon>
        <taxon>Bacillota</taxon>
        <taxon>Bacilli</taxon>
        <taxon>Bacillales</taxon>
        <taxon>Bacillaceae</taxon>
        <taxon>Neobacillus</taxon>
    </lineage>
</organism>
<name>A0ABQ3N5Z2_9BACI</name>
<dbReference type="SMART" id="SM00388">
    <property type="entry name" value="HisKA"/>
    <property type="match status" value="1"/>
</dbReference>
<dbReference type="SUPFAM" id="SSF47384">
    <property type="entry name" value="Homodimeric domain of signal transducing histidine kinase"/>
    <property type="match status" value="1"/>
</dbReference>
<evidence type="ECO:0000256" key="2">
    <source>
        <dbReference type="ARBA" id="ARBA00012438"/>
    </source>
</evidence>
<comment type="caution">
    <text evidence="13">The sequence shown here is derived from an EMBL/GenBank/DDBJ whole genome shotgun (WGS) entry which is preliminary data.</text>
</comment>
<comment type="catalytic activity">
    <reaction evidence="1">
        <text>ATP + protein L-histidine = ADP + protein N-phospho-L-histidine.</text>
        <dbReference type="EC" id="2.7.13.3"/>
    </reaction>
</comment>
<dbReference type="Gene3D" id="1.10.287.130">
    <property type="match status" value="1"/>
</dbReference>
<keyword evidence="3" id="KW-0597">Phosphoprotein</keyword>
<evidence type="ECO:0000256" key="5">
    <source>
        <dbReference type="ARBA" id="ARBA00022741"/>
    </source>
</evidence>
<dbReference type="InterPro" id="IPR035965">
    <property type="entry name" value="PAS-like_dom_sf"/>
</dbReference>
<dbReference type="Gene3D" id="3.30.450.20">
    <property type="entry name" value="PAS domain"/>
    <property type="match status" value="2"/>
</dbReference>
<dbReference type="InterPro" id="IPR003661">
    <property type="entry name" value="HisK_dim/P_dom"/>
</dbReference>
<dbReference type="Gene3D" id="3.30.565.10">
    <property type="entry name" value="Histidine kinase-like ATPase, C-terminal domain"/>
    <property type="match status" value="1"/>
</dbReference>
<evidence type="ECO:0000259" key="10">
    <source>
        <dbReference type="PROSITE" id="PS50112"/>
    </source>
</evidence>
<evidence type="ECO:0000259" key="9">
    <source>
        <dbReference type="PROSITE" id="PS50109"/>
    </source>
</evidence>
<dbReference type="Pfam" id="PF08448">
    <property type="entry name" value="PAS_4"/>
    <property type="match status" value="2"/>
</dbReference>
<dbReference type="SMART" id="SM00086">
    <property type="entry name" value="PAC"/>
    <property type="match status" value="2"/>
</dbReference>
<keyword evidence="8" id="KW-0902">Two-component regulatory system</keyword>
<evidence type="ECO:0000256" key="1">
    <source>
        <dbReference type="ARBA" id="ARBA00000085"/>
    </source>
</evidence>
<dbReference type="SMART" id="SM00091">
    <property type="entry name" value="PAS"/>
    <property type="match status" value="1"/>
</dbReference>
<evidence type="ECO:0000256" key="3">
    <source>
        <dbReference type="ARBA" id="ARBA00022553"/>
    </source>
</evidence>
<evidence type="ECO:0000259" key="11">
    <source>
        <dbReference type="PROSITE" id="PS50113"/>
    </source>
</evidence>
<dbReference type="SMART" id="SM00387">
    <property type="entry name" value="HATPase_c"/>
    <property type="match status" value="1"/>
</dbReference>
<evidence type="ECO:0000256" key="8">
    <source>
        <dbReference type="ARBA" id="ARBA00023012"/>
    </source>
</evidence>
<dbReference type="CDD" id="cd00130">
    <property type="entry name" value="PAS"/>
    <property type="match status" value="1"/>
</dbReference>
<dbReference type="Pfam" id="PF00512">
    <property type="entry name" value="HisKA"/>
    <property type="match status" value="1"/>
</dbReference>
<dbReference type="PRINTS" id="PR00344">
    <property type="entry name" value="BCTRLSENSOR"/>
</dbReference>
<feature type="domain" description="PAS" evidence="10">
    <location>
        <begin position="408"/>
        <end position="478"/>
    </location>
</feature>
<dbReference type="InterPro" id="IPR000014">
    <property type="entry name" value="PAS"/>
</dbReference>
<dbReference type="InterPro" id="IPR001633">
    <property type="entry name" value="EAL_dom"/>
</dbReference>
<dbReference type="InterPro" id="IPR036890">
    <property type="entry name" value="HATPase_C_sf"/>
</dbReference>
<feature type="domain" description="Histidine kinase" evidence="9">
    <location>
        <begin position="546"/>
        <end position="750"/>
    </location>
</feature>
<feature type="domain" description="EAL" evidence="12">
    <location>
        <begin position="7"/>
        <end position="260"/>
    </location>
</feature>
<dbReference type="InterPro" id="IPR052155">
    <property type="entry name" value="Biofilm_reg_signaling"/>
</dbReference>
<dbReference type="Pfam" id="PF00563">
    <property type="entry name" value="EAL"/>
    <property type="match status" value="1"/>
</dbReference>
<dbReference type="InterPro" id="IPR005467">
    <property type="entry name" value="His_kinase_dom"/>
</dbReference>
<sequence length="750" mass="85867">MGRIYEALQVEEDFIKAMERKEFRLYYQPKLDLVSGKIIGVEALVRWEHPEKGLLPPLEFIPFAENSGLIIPLGEWILRTACLQIKEWQESGYVHMLMSVNLSAPQLYQPEFADKVQQILTETKLTPKFLNFEITEGVMLDAFQAPKVIRELKGLGVQISLDDFGTGFNSFHYLQELPIDTIKIDQSFVQNCYTDLNDGTIVKSIIEMAHQLQMNIVAEGIYSADQLIFLQQNHCNIGQGYLFSKPLPPDELMKQIDNIEQIVIQKGIPQEVSHQKLYKEMIERTRQDLRDTVRLQQGVIFKFKKIDGKFIHTLSDGKLLYRMGISLEHVIGKELKDIIPFADAVKKERYYQRAWNGEQNITFDGEFNGIAYLTSLTPIRRGGVVTEVIGSTIDITEQKQLTASLRLRESQYRIITENTQDLIRVIDTNYRLEYASPSHELILGYPPEAYEGHLIFEMMHPDDHQRVENIYANAIQSKAPIETEIRLKHVNGYWIDFELKATPVLDESNEVKQIVIVARDISERKKTERFIRKSEKLSIVGQLATSVAHEIRNPLTTIKGFVQLLQKEIDKPIYLNTMLAEIKKLEETVSEFLSFDNTRAPSLVETNLTSLFQQVLLIVKPQLNMNNIEIIYETQSNLPSIHCDQAQIKQVFIRILQNAIEAMPDGGTIKVQILSKGMDHITIRFIDQGIGISEERMKRIGEPFYSTKEKGTGLGLLITHKIVEEHGGRIDINSVLNQGTTVDVMLPVNI</sequence>
<dbReference type="SUPFAM" id="SSF141868">
    <property type="entry name" value="EAL domain-like"/>
    <property type="match status" value="1"/>
</dbReference>
<dbReference type="EMBL" id="BNDS01000012">
    <property type="protein sequence ID" value="GHH99471.1"/>
    <property type="molecule type" value="Genomic_DNA"/>
</dbReference>
<dbReference type="CDD" id="cd00075">
    <property type="entry name" value="HATPase"/>
    <property type="match status" value="1"/>
</dbReference>
<feature type="domain" description="PAC" evidence="11">
    <location>
        <begin position="481"/>
        <end position="533"/>
    </location>
</feature>
<dbReference type="NCBIfam" id="TIGR00229">
    <property type="entry name" value="sensory_box"/>
    <property type="match status" value="1"/>
</dbReference>
<dbReference type="InterPro" id="IPR003594">
    <property type="entry name" value="HATPase_dom"/>
</dbReference>
<dbReference type="PANTHER" id="PTHR44757">
    <property type="entry name" value="DIGUANYLATE CYCLASE DGCP"/>
    <property type="match status" value="1"/>
</dbReference>
<dbReference type="InterPro" id="IPR035919">
    <property type="entry name" value="EAL_sf"/>
</dbReference>
<evidence type="ECO:0000256" key="4">
    <source>
        <dbReference type="ARBA" id="ARBA00022679"/>
    </source>
</evidence>
<evidence type="ECO:0000256" key="6">
    <source>
        <dbReference type="ARBA" id="ARBA00022777"/>
    </source>
</evidence>
<dbReference type="InterPro" id="IPR036097">
    <property type="entry name" value="HisK_dim/P_sf"/>
</dbReference>
<keyword evidence="5" id="KW-0547">Nucleotide-binding</keyword>
<dbReference type="Gene3D" id="3.20.20.450">
    <property type="entry name" value="EAL domain"/>
    <property type="match status" value="1"/>
</dbReference>
<dbReference type="SMART" id="SM00052">
    <property type="entry name" value="EAL"/>
    <property type="match status" value="1"/>
</dbReference>
<dbReference type="InterPro" id="IPR000700">
    <property type="entry name" value="PAS-assoc_C"/>
</dbReference>
<dbReference type="InterPro" id="IPR013656">
    <property type="entry name" value="PAS_4"/>
</dbReference>
<dbReference type="InterPro" id="IPR001610">
    <property type="entry name" value="PAC"/>
</dbReference>
<dbReference type="PROSITE" id="PS50112">
    <property type="entry name" value="PAS"/>
    <property type="match status" value="1"/>
</dbReference>
<keyword evidence="7" id="KW-0067">ATP-binding</keyword>
<dbReference type="CDD" id="cd01948">
    <property type="entry name" value="EAL"/>
    <property type="match status" value="1"/>
</dbReference>
<dbReference type="PROSITE" id="PS50113">
    <property type="entry name" value="PAC"/>
    <property type="match status" value="1"/>
</dbReference>
<gene>
    <name evidence="13" type="ORF">AM1BK_30140</name>
</gene>
<evidence type="ECO:0000313" key="13">
    <source>
        <dbReference type="EMBL" id="GHH99471.1"/>
    </source>
</evidence>
<dbReference type="SUPFAM" id="SSF55785">
    <property type="entry name" value="PYP-like sensor domain (PAS domain)"/>
    <property type="match status" value="2"/>
</dbReference>
<keyword evidence="14" id="KW-1185">Reference proteome</keyword>
<protein>
    <recommendedName>
        <fullName evidence="2">histidine kinase</fullName>
        <ecNumber evidence="2">2.7.13.3</ecNumber>
    </recommendedName>
</protein>
<dbReference type="SUPFAM" id="SSF55874">
    <property type="entry name" value="ATPase domain of HSP90 chaperone/DNA topoisomerase II/histidine kinase"/>
    <property type="match status" value="1"/>
</dbReference>
<keyword evidence="4" id="KW-0808">Transferase</keyword>
<evidence type="ECO:0000256" key="7">
    <source>
        <dbReference type="ARBA" id="ARBA00022840"/>
    </source>
</evidence>